<accession>A0A5K3EQ45</accession>
<organism evidence="2">
    <name type="scientific">Mesocestoides corti</name>
    <name type="common">Flatworm</name>
    <dbReference type="NCBI Taxonomy" id="53468"/>
    <lineage>
        <taxon>Eukaryota</taxon>
        <taxon>Metazoa</taxon>
        <taxon>Spiralia</taxon>
        <taxon>Lophotrochozoa</taxon>
        <taxon>Platyhelminthes</taxon>
        <taxon>Cestoda</taxon>
        <taxon>Eucestoda</taxon>
        <taxon>Cyclophyllidea</taxon>
        <taxon>Mesocestoididae</taxon>
        <taxon>Mesocestoides</taxon>
    </lineage>
</organism>
<dbReference type="WBParaSite" id="MCU_002199-RB">
    <property type="protein sequence ID" value="MCU_002199-RB"/>
    <property type="gene ID" value="MCU_002199"/>
</dbReference>
<protein>
    <submittedName>
        <fullName evidence="2">Protein kinase domain-containing protein</fullName>
    </submittedName>
</protein>
<dbReference type="Pfam" id="PF22946">
    <property type="entry name" value="SPEF2_D5"/>
    <property type="match status" value="1"/>
</dbReference>
<reference evidence="2" key="1">
    <citation type="submission" date="2019-11" db="UniProtKB">
        <authorList>
            <consortium name="WormBaseParasite"/>
        </authorList>
    </citation>
    <scope>IDENTIFICATION</scope>
</reference>
<feature type="domain" description="CPC1/SPEF2" evidence="1">
    <location>
        <begin position="53"/>
        <end position="184"/>
    </location>
</feature>
<proteinExistence type="predicted"/>
<evidence type="ECO:0000313" key="2">
    <source>
        <dbReference type="WBParaSite" id="MCU_002199-RB"/>
    </source>
</evidence>
<name>A0A5K3EQ45_MESCO</name>
<dbReference type="AlphaFoldDB" id="A0A5K3EQ45"/>
<evidence type="ECO:0000259" key="1">
    <source>
        <dbReference type="Pfam" id="PF22946"/>
    </source>
</evidence>
<sequence length="192" mass="22613">MNSKNTVERLRSKLCTGTNVLRTVSSLIEDCNHVLFQIFDQKVANKVIEKSAQKCPLEKQFEDHLKIIYSRKDIIASNRALRDQQIQLAKEAALNLALQQEREMIRREQLRKKNRRQEISDKIATEKNRIIIEQKLKLCQDIYSSETIDMVDLSLLLAFFKRHAANFRAGWIVRYLKYLFINKQSLNPRSSY</sequence>
<dbReference type="InterPro" id="IPR054517">
    <property type="entry name" value="SPEF2_D5"/>
</dbReference>